<dbReference type="CTD" id="20327167"/>
<dbReference type="EMBL" id="KL596647">
    <property type="protein sequence ID" value="KER31346.1"/>
    <property type="molecule type" value="Genomic_DNA"/>
</dbReference>
<feature type="non-terminal residue" evidence="1">
    <location>
        <position position="216"/>
    </location>
</feature>
<proteinExistence type="predicted"/>
<feature type="non-terminal residue" evidence="1">
    <location>
        <position position="1"/>
    </location>
</feature>
<name>A0A074ZW45_OPIVI</name>
<dbReference type="Gene3D" id="3.30.420.10">
    <property type="entry name" value="Ribonuclease H-like superfamily/Ribonuclease H"/>
    <property type="match status" value="1"/>
</dbReference>
<dbReference type="KEGG" id="ovi:T265_12999"/>
<dbReference type="PANTHER" id="PTHR47326:SF1">
    <property type="entry name" value="HTH PSQ-TYPE DOMAIN-CONTAINING PROTEIN"/>
    <property type="match status" value="1"/>
</dbReference>
<sequence>ATAALRGYKTKHGLIKDPFIVSTIIRLIAKFESTGSVLDFPGKGRKSLSDEGAPIVQNAVEHLQSQSTMASSVSCVSFSLMLRFPATVTSICCRRMLSRNSSRTRSHRPPFNKMALHYSDQVRTYLQEQFSDERVIARGFSNFWPARSPDLTPLDFWFWGMIKARLYHENKPKNLVELSARIKEECARVTLEEVKHAVSHISYRLQLVIEERSGFF</sequence>
<dbReference type="GeneID" id="20327167"/>
<keyword evidence="2" id="KW-1185">Reference proteome</keyword>
<organism evidence="1 2">
    <name type="scientific">Opisthorchis viverrini</name>
    <name type="common">Southeast Asian liver fluke</name>
    <dbReference type="NCBI Taxonomy" id="6198"/>
    <lineage>
        <taxon>Eukaryota</taxon>
        <taxon>Metazoa</taxon>
        <taxon>Spiralia</taxon>
        <taxon>Lophotrochozoa</taxon>
        <taxon>Platyhelminthes</taxon>
        <taxon>Trematoda</taxon>
        <taxon>Digenea</taxon>
        <taxon>Opisthorchiida</taxon>
        <taxon>Opisthorchiata</taxon>
        <taxon>Opisthorchiidae</taxon>
        <taxon>Opisthorchis</taxon>
    </lineage>
</organism>
<dbReference type="GO" id="GO:0003676">
    <property type="term" value="F:nucleic acid binding"/>
    <property type="evidence" value="ECO:0007669"/>
    <property type="project" value="InterPro"/>
</dbReference>
<evidence type="ECO:0008006" key="3">
    <source>
        <dbReference type="Google" id="ProtNLM"/>
    </source>
</evidence>
<dbReference type="Proteomes" id="UP000054324">
    <property type="component" value="Unassembled WGS sequence"/>
</dbReference>
<protein>
    <recommendedName>
        <fullName evidence="3">DUF4817 domain-containing protein</fullName>
    </recommendedName>
</protein>
<evidence type="ECO:0000313" key="1">
    <source>
        <dbReference type="EMBL" id="KER31346.1"/>
    </source>
</evidence>
<dbReference type="OrthoDB" id="10024116at2759"/>
<dbReference type="RefSeq" id="XP_009164937.1">
    <property type="nucleotide sequence ID" value="XM_009166673.1"/>
</dbReference>
<evidence type="ECO:0000313" key="2">
    <source>
        <dbReference type="Proteomes" id="UP000054324"/>
    </source>
</evidence>
<dbReference type="AlphaFoldDB" id="A0A074ZW45"/>
<dbReference type="PANTHER" id="PTHR47326">
    <property type="entry name" value="TRANSPOSABLE ELEMENT TC3 TRANSPOSASE-LIKE PROTEIN"/>
    <property type="match status" value="1"/>
</dbReference>
<gene>
    <name evidence="1" type="ORF">T265_12999</name>
</gene>
<dbReference type="InterPro" id="IPR036397">
    <property type="entry name" value="RNaseH_sf"/>
</dbReference>
<accession>A0A074ZW45</accession>
<reference evidence="1 2" key="1">
    <citation type="submission" date="2013-11" db="EMBL/GenBank/DDBJ databases">
        <title>Opisthorchis viverrini - life in the bile duct.</title>
        <authorList>
            <person name="Young N.D."/>
            <person name="Nagarajan N."/>
            <person name="Lin S.J."/>
            <person name="Korhonen P.K."/>
            <person name="Jex A.R."/>
            <person name="Hall R.S."/>
            <person name="Safavi-Hemami H."/>
            <person name="Kaewkong W."/>
            <person name="Bertrand D."/>
            <person name="Gao S."/>
            <person name="Seet Q."/>
            <person name="Wongkham S."/>
            <person name="Teh B.T."/>
            <person name="Wongkham C."/>
            <person name="Intapan P.M."/>
            <person name="Maleewong W."/>
            <person name="Yang X."/>
            <person name="Hu M."/>
            <person name="Wang Z."/>
            <person name="Hofmann A."/>
            <person name="Sternberg P.W."/>
            <person name="Tan P."/>
            <person name="Wang J."/>
            <person name="Gasser R.B."/>
        </authorList>
    </citation>
    <scope>NUCLEOTIDE SEQUENCE [LARGE SCALE GENOMIC DNA]</scope>
</reference>